<evidence type="ECO:0000259" key="4">
    <source>
        <dbReference type="PROSITE" id="PS50110"/>
    </source>
</evidence>
<dbReference type="Proteomes" id="UP000825935">
    <property type="component" value="Chromosome 25"/>
</dbReference>
<dbReference type="PROSITE" id="PS50110">
    <property type="entry name" value="RESPONSE_REGULATORY"/>
    <property type="match status" value="1"/>
</dbReference>
<dbReference type="GO" id="GO:0000160">
    <property type="term" value="P:phosphorelay signal transduction system"/>
    <property type="evidence" value="ECO:0007669"/>
    <property type="project" value="UniProtKB-KW"/>
</dbReference>
<feature type="region of interest" description="Disordered" evidence="3">
    <location>
        <begin position="426"/>
        <end position="455"/>
    </location>
</feature>
<dbReference type="InterPro" id="IPR011006">
    <property type="entry name" value="CheY-like_superfamily"/>
</dbReference>
<dbReference type="InterPro" id="IPR001789">
    <property type="entry name" value="Sig_transdc_resp-reg_receiver"/>
</dbReference>
<evidence type="ECO:0000313" key="5">
    <source>
        <dbReference type="EMBL" id="KAH7299184.1"/>
    </source>
</evidence>
<proteinExistence type="predicted"/>
<sequence>MTGGLINTKGSNFRKGGNFDVDKMELSCTGVVPIVGTFDKECISKKSEFVKENSNKLRDTAVNHDISKARNNTIIELAVSHNLRLGRTNQQQARRQHPAVRWERFLPQHQLRILLVENDDATRHVVSALLRNCSYRVTSAANGLLAWELLMDQSIKVDLVLTEVVMPCLSGISLLTRIMNHEPLRHIPVIMMSSHDSMGVVFKCLSGGAVDFLVKPVRKNELKNLWQHIWRRCHCSSASRRGGNASGIRSSSSTQKVTRPKTVREPNISESRDDSVNTGSEVNIENGHENGSGNKGQGSWNKKIVGIESYNQLISDGQNLPVKNGCLSDTFHQESKHNDIDGEVRQVVSPGGSTELGFFEKERCKQGTVHDIAGKTVVVCDDFTKGTYVDVRLRKGLVDVFPMKEEESMKEEQPDTEQANELLENNASNSPSSMEKTVCDSSSPPLSKHRSKRTCQAESAEDYRIRGLKQSCASGFLRYNDAGHIAARGVDKTIAFADNFVQASSVGSNHCQSSLFSSQLDKILDSRHKSGEFMAQSFSRELQHVSGNQENSSYPPLLVETESGTGSALKEDATGLVTAPRRGSHIPPFGPSNLFEPHNNGERVPDVAPSGCGPSSENVEDQGFYVSYNHIQGHTNVHNDQETQIHHHSHHHYHHHHHHIQHHYYHDKEQLQLQMPQSIQEDFVQKCGSINMKEGLECNNVERGYNDIDGGNGNVAVTLNVNLSGSNTGSNGGQSSVEAAVVPDGVVNVFNGTQQTGGSCVTVARAALDPDQLSPSRRETQLCMLGENC</sequence>
<dbReference type="Pfam" id="PF00072">
    <property type="entry name" value="Response_reg"/>
    <property type="match status" value="1"/>
</dbReference>
<keyword evidence="6" id="KW-1185">Reference proteome</keyword>
<organism evidence="5 6">
    <name type="scientific">Ceratopteris richardii</name>
    <name type="common">Triangle waterfern</name>
    <dbReference type="NCBI Taxonomy" id="49495"/>
    <lineage>
        <taxon>Eukaryota</taxon>
        <taxon>Viridiplantae</taxon>
        <taxon>Streptophyta</taxon>
        <taxon>Embryophyta</taxon>
        <taxon>Tracheophyta</taxon>
        <taxon>Polypodiopsida</taxon>
        <taxon>Polypodiidae</taxon>
        <taxon>Polypodiales</taxon>
        <taxon>Pteridineae</taxon>
        <taxon>Pteridaceae</taxon>
        <taxon>Parkerioideae</taxon>
        <taxon>Ceratopteris</taxon>
    </lineage>
</organism>
<dbReference type="PANTHER" id="PTHR43874">
    <property type="entry name" value="TWO-COMPONENT RESPONSE REGULATOR"/>
    <property type="match status" value="1"/>
</dbReference>
<reference evidence="5" key="1">
    <citation type="submission" date="2021-08" db="EMBL/GenBank/DDBJ databases">
        <title>WGS assembly of Ceratopteris richardii.</title>
        <authorList>
            <person name="Marchant D.B."/>
            <person name="Chen G."/>
            <person name="Jenkins J."/>
            <person name="Shu S."/>
            <person name="Leebens-Mack J."/>
            <person name="Grimwood J."/>
            <person name="Schmutz J."/>
            <person name="Soltis P."/>
            <person name="Soltis D."/>
            <person name="Chen Z.-H."/>
        </authorList>
    </citation>
    <scope>NUCLEOTIDE SEQUENCE</scope>
    <source>
        <strain evidence="5">Whitten #5841</strain>
        <tissue evidence="5">Leaf</tissue>
    </source>
</reference>
<feature type="domain" description="Response regulatory" evidence="4">
    <location>
        <begin position="112"/>
        <end position="230"/>
    </location>
</feature>
<feature type="compositionally biased region" description="Polar residues" evidence="3">
    <location>
        <begin position="426"/>
        <end position="445"/>
    </location>
</feature>
<evidence type="ECO:0000256" key="1">
    <source>
        <dbReference type="ARBA" id="ARBA00023012"/>
    </source>
</evidence>
<dbReference type="PANTHER" id="PTHR43874:SF125">
    <property type="entry name" value="TWO-COMPONENT RESPONSE REGULATOR-LIKE APRR7"/>
    <property type="match status" value="1"/>
</dbReference>
<name>A0A8T2RTV8_CERRI</name>
<dbReference type="InterPro" id="IPR045279">
    <property type="entry name" value="ARR-like"/>
</dbReference>
<dbReference type="GO" id="GO:0009736">
    <property type="term" value="P:cytokinin-activated signaling pathway"/>
    <property type="evidence" value="ECO:0007669"/>
    <property type="project" value="InterPro"/>
</dbReference>
<feature type="region of interest" description="Disordered" evidence="3">
    <location>
        <begin position="579"/>
        <end position="619"/>
    </location>
</feature>
<protein>
    <recommendedName>
        <fullName evidence="4">Response regulatory domain-containing protein</fullName>
    </recommendedName>
</protein>
<feature type="region of interest" description="Disordered" evidence="3">
    <location>
        <begin position="237"/>
        <end position="300"/>
    </location>
</feature>
<keyword evidence="1" id="KW-0902">Two-component regulatory system</keyword>
<dbReference type="SMART" id="SM00448">
    <property type="entry name" value="REC"/>
    <property type="match status" value="1"/>
</dbReference>
<comment type="caution">
    <text evidence="5">The sequence shown here is derived from an EMBL/GenBank/DDBJ whole genome shotgun (WGS) entry which is preliminary data.</text>
</comment>
<evidence type="ECO:0000256" key="2">
    <source>
        <dbReference type="PROSITE-ProRule" id="PRU00169"/>
    </source>
</evidence>
<dbReference type="AlphaFoldDB" id="A0A8T2RTV8"/>
<dbReference type="OrthoDB" id="60033at2759"/>
<comment type="caution">
    <text evidence="2">Lacks conserved residue(s) required for the propagation of feature annotation.</text>
</comment>
<feature type="compositionally biased region" description="Low complexity" evidence="3">
    <location>
        <begin position="237"/>
        <end position="253"/>
    </location>
</feature>
<gene>
    <name evidence="5" type="ORF">KP509_25G076500</name>
</gene>
<dbReference type="Gene3D" id="3.40.50.2300">
    <property type="match status" value="1"/>
</dbReference>
<dbReference type="SUPFAM" id="SSF52172">
    <property type="entry name" value="CheY-like"/>
    <property type="match status" value="1"/>
</dbReference>
<evidence type="ECO:0000256" key="3">
    <source>
        <dbReference type="SAM" id="MobiDB-lite"/>
    </source>
</evidence>
<evidence type="ECO:0000313" key="6">
    <source>
        <dbReference type="Proteomes" id="UP000825935"/>
    </source>
</evidence>
<accession>A0A8T2RTV8</accession>
<dbReference type="EMBL" id="CM035430">
    <property type="protein sequence ID" value="KAH7299184.1"/>
    <property type="molecule type" value="Genomic_DNA"/>
</dbReference>
<feature type="compositionally biased region" description="Polar residues" evidence="3">
    <location>
        <begin position="276"/>
        <end position="300"/>
    </location>
</feature>